<accession>A0ACB9A8G7</accession>
<dbReference type="EMBL" id="CM042054">
    <property type="protein sequence ID" value="KAI3706264.1"/>
    <property type="molecule type" value="Genomic_DNA"/>
</dbReference>
<protein>
    <submittedName>
        <fullName evidence="1">Uncharacterized protein</fullName>
    </submittedName>
</protein>
<evidence type="ECO:0000313" key="1">
    <source>
        <dbReference type="EMBL" id="KAI3706264.1"/>
    </source>
</evidence>
<gene>
    <name evidence="1" type="ORF">L6452_23880</name>
</gene>
<name>A0ACB9A8G7_ARCLA</name>
<sequence>MAHLLPELLEEILMRLKVRDLIRCKCVSKSWQSLISDPRFVKAHLKHNYESDSNNKEIGERRIVMSKYACFYTYQQFEVDDKFFDLHECHLIGSSDGLVCISPSRTEIVVVNPCIREVYKLTKPQIPKSGSLCWGFGYDASTDDYKVVLGFMKGENLACFQVFSLRSNMWKVIGEINCTFLSRVGILLKGALHWIVYNASFEKKNVIISYNLSEEKFAVVPQPDDMSYWSSVAEHSSMRLGTINGCLCAFRYDNLPNEIWMMKDYGVKQSWGIFGPERVVKYEAVHGIKRLKNYIPKQRPLCHEPWLVRSRVFLGNPIYVESLVSPHFHRRLRRRRQAADTVRNAWVVPNNVIVALYAVPRAQANADAGTSSGANTRAEASDNAGPSTRARV</sequence>
<dbReference type="Proteomes" id="UP001055879">
    <property type="component" value="Linkage Group LG08"/>
</dbReference>
<comment type="caution">
    <text evidence="1">The sequence shown here is derived from an EMBL/GenBank/DDBJ whole genome shotgun (WGS) entry which is preliminary data.</text>
</comment>
<proteinExistence type="predicted"/>
<reference evidence="2" key="1">
    <citation type="journal article" date="2022" name="Mol. Ecol. Resour.">
        <title>The genomes of chicory, endive, great burdock and yacon provide insights into Asteraceae palaeo-polyploidization history and plant inulin production.</title>
        <authorList>
            <person name="Fan W."/>
            <person name="Wang S."/>
            <person name="Wang H."/>
            <person name="Wang A."/>
            <person name="Jiang F."/>
            <person name="Liu H."/>
            <person name="Zhao H."/>
            <person name="Xu D."/>
            <person name="Zhang Y."/>
        </authorList>
    </citation>
    <scope>NUCLEOTIDE SEQUENCE [LARGE SCALE GENOMIC DNA]</scope>
    <source>
        <strain evidence="2">cv. Niubang</strain>
    </source>
</reference>
<organism evidence="1 2">
    <name type="scientific">Arctium lappa</name>
    <name type="common">Greater burdock</name>
    <name type="synonym">Lappa major</name>
    <dbReference type="NCBI Taxonomy" id="4217"/>
    <lineage>
        <taxon>Eukaryota</taxon>
        <taxon>Viridiplantae</taxon>
        <taxon>Streptophyta</taxon>
        <taxon>Embryophyta</taxon>
        <taxon>Tracheophyta</taxon>
        <taxon>Spermatophyta</taxon>
        <taxon>Magnoliopsida</taxon>
        <taxon>eudicotyledons</taxon>
        <taxon>Gunneridae</taxon>
        <taxon>Pentapetalae</taxon>
        <taxon>asterids</taxon>
        <taxon>campanulids</taxon>
        <taxon>Asterales</taxon>
        <taxon>Asteraceae</taxon>
        <taxon>Carduoideae</taxon>
        <taxon>Cardueae</taxon>
        <taxon>Arctiinae</taxon>
        <taxon>Arctium</taxon>
    </lineage>
</organism>
<keyword evidence="2" id="KW-1185">Reference proteome</keyword>
<evidence type="ECO:0000313" key="2">
    <source>
        <dbReference type="Proteomes" id="UP001055879"/>
    </source>
</evidence>
<reference evidence="1 2" key="2">
    <citation type="journal article" date="2022" name="Mol. Ecol. Resour.">
        <title>The genomes of chicory, endive, great burdock and yacon provide insights into Asteraceae paleo-polyploidization history and plant inulin production.</title>
        <authorList>
            <person name="Fan W."/>
            <person name="Wang S."/>
            <person name="Wang H."/>
            <person name="Wang A."/>
            <person name="Jiang F."/>
            <person name="Liu H."/>
            <person name="Zhao H."/>
            <person name="Xu D."/>
            <person name="Zhang Y."/>
        </authorList>
    </citation>
    <scope>NUCLEOTIDE SEQUENCE [LARGE SCALE GENOMIC DNA]</scope>
    <source>
        <strain evidence="2">cv. Niubang</strain>
    </source>
</reference>